<dbReference type="OMA" id="MVHESPT"/>
<dbReference type="AlphaFoldDB" id="A0A401S966"/>
<organism evidence="4 5">
    <name type="scientific">Chiloscyllium punctatum</name>
    <name type="common">Brownbanded bambooshark</name>
    <name type="synonym">Hemiscyllium punctatum</name>
    <dbReference type="NCBI Taxonomy" id="137246"/>
    <lineage>
        <taxon>Eukaryota</taxon>
        <taxon>Metazoa</taxon>
        <taxon>Chordata</taxon>
        <taxon>Craniata</taxon>
        <taxon>Vertebrata</taxon>
        <taxon>Chondrichthyes</taxon>
        <taxon>Elasmobranchii</taxon>
        <taxon>Galeomorphii</taxon>
        <taxon>Galeoidea</taxon>
        <taxon>Orectolobiformes</taxon>
        <taxon>Hemiscylliidae</taxon>
        <taxon>Chiloscyllium</taxon>
    </lineage>
</organism>
<gene>
    <name evidence="4" type="ORF">chiPu_0005358</name>
</gene>
<feature type="compositionally biased region" description="Low complexity" evidence="1">
    <location>
        <begin position="133"/>
        <end position="156"/>
    </location>
</feature>
<reference evidence="4 5" key="1">
    <citation type="journal article" date="2018" name="Nat. Ecol. Evol.">
        <title>Shark genomes provide insights into elasmobranch evolution and the origin of vertebrates.</title>
        <authorList>
            <person name="Hara Y"/>
            <person name="Yamaguchi K"/>
            <person name="Onimaru K"/>
            <person name="Kadota M"/>
            <person name="Koyanagi M"/>
            <person name="Keeley SD"/>
            <person name="Tatsumi K"/>
            <person name="Tanaka K"/>
            <person name="Motone F"/>
            <person name="Kageyama Y"/>
            <person name="Nozu R"/>
            <person name="Adachi N"/>
            <person name="Nishimura O"/>
            <person name="Nakagawa R"/>
            <person name="Tanegashima C"/>
            <person name="Kiyatake I"/>
            <person name="Matsumoto R"/>
            <person name="Murakumo K"/>
            <person name="Nishida K"/>
            <person name="Terakita A"/>
            <person name="Kuratani S"/>
            <person name="Sato K"/>
            <person name="Hyodo S Kuraku.S."/>
        </authorList>
    </citation>
    <scope>NUCLEOTIDE SEQUENCE [LARGE SCALE GENOMIC DNA]</scope>
</reference>
<protein>
    <submittedName>
        <fullName evidence="4">Uncharacterized protein</fullName>
    </submittedName>
</protein>
<feature type="compositionally biased region" description="Polar residues" evidence="1">
    <location>
        <begin position="113"/>
        <end position="132"/>
    </location>
</feature>
<keyword evidence="2" id="KW-1133">Transmembrane helix</keyword>
<dbReference type="OrthoDB" id="9950172at2759"/>
<feature type="region of interest" description="Disordered" evidence="1">
    <location>
        <begin position="113"/>
        <end position="161"/>
    </location>
</feature>
<evidence type="ECO:0000256" key="2">
    <source>
        <dbReference type="SAM" id="Phobius"/>
    </source>
</evidence>
<keyword evidence="5" id="KW-1185">Reference proteome</keyword>
<feature type="region of interest" description="Disordered" evidence="1">
    <location>
        <begin position="23"/>
        <end position="44"/>
    </location>
</feature>
<keyword evidence="2" id="KW-0812">Transmembrane</keyword>
<evidence type="ECO:0000313" key="5">
    <source>
        <dbReference type="Proteomes" id="UP000287033"/>
    </source>
</evidence>
<evidence type="ECO:0000256" key="1">
    <source>
        <dbReference type="SAM" id="MobiDB-lite"/>
    </source>
</evidence>
<evidence type="ECO:0000256" key="3">
    <source>
        <dbReference type="SAM" id="SignalP"/>
    </source>
</evidence>
<feature type="region of interest" description="Disordered" evidence="1">
    <location>
        <begin position="194"/>
        <end position="245"/>
    </location>
</feature>
<dbReference type="Proteomes" id="UP000287033">
    <property type="component" value="Unassembled WGS sequence"/>
</dbReference>
<feature type="chain" id="PRO_5019479135" evidence="3">
    <location>
        <begin position="26"/>
        <end position="382"/>
    </location>
</feature>
<proteinExistence type="predicted"/>
<feature type="transmembrane region" description="Helical" evidence="2">
    <location>
        <begin position="327"/>
        <end position="348"/>
    </location>
</feature>
<name>A0A401S966_CHIPU</name>
<accession>A0A401S966</accession>
<keyword evidence="3" id="KW-0732">Signal</keyword>
<comment type="caution">
    <text evidence="4">The sequence shown here is derived from an EMBL/GenBank/DDBJ whole genome shotgun (WGS) entry which is preliminary data.</text>
</comment>
<keyword evidence="2" id="KW-0472">Membrane</keyword>
<dbReference type="EMBL" id="BEZZ01000144">
    <property type="protein sequence ID" value="GCC26938.1"/>
    <property type="molecule type" value="Genomic_DNA"/>
</dbReference>
<evidence type="ECO:0000313" key="4">
    <source>
        <dbReference type="EMBL" id="GCC26938.1"/>
    </source>
</evidence>
<feature type="signal peptide" evidence="3">
    <location>
        <begin position="1"/>
        <end position="25"/>
    </location>
</feature>
<sequence>MRMETVDRWRICLCLFVTVFSSSRGNHHPTSPGDSKTAMPSDTPAFNLNSTVLGINNSTASTADTINDTVAQADIGSTMAFTSMTPSLKNETSFNNSLEKSTVSMLTTTPNISNLTQKSGLANNDTSSDPQRSVNNSSPIPKSVSPSVSSVVTESNGNDAEVSSTVKITAIPKQTETSVKVSSTYKDSTLTVKSTGMSSTLSAGQKESKDATSSFPTEQSPVSTTLPMQPTSKTRLTSMTTSGSVMPSTVIVPLSTSHTSPTTTTTTTTISTTTATTVRATARRGTTINIATTSFSVQHIEGNLANTKEVVNGRPVSNPNGTRMDPLVIGLTTVFFIIIGIVSILGFLKYRQRNNQPEFRRLHELPMDDMMEEDTPLSLYSY</sequence>